<organism evidence="2 3">
    <name type="scientific">Caenorhabditis elegans</name>
    <dbReference type="NCBI Taxonomy" id="6239"/>
    <lineage>
        <taxon>Eukaryota</taxon>
        <taxon>Metazoa</taxon>
        <taxon>Ecdysozoa</taxon>
        <taxon>Nematoda</taxon>
        <taxon>Chromadorea</taxon>
        <taxon>Rhabditida</taxon>
        <taxon>Rhabditina</taxon>
        <taxon>Rhabditomorpha</taxon>
        <taxon>Rhabditoidea</taxon>
        <taxon>Rhabditidae</taxon>
        <taxon>Peloderinae</taxon>
        <taxon>Caenorhabditis</taxon>
    </lineage>
</organism>
<reference evidence="2 3" key="1">
    <citation type="journal article" date="1998" name="Science">
        <title>Genome sequence of the nematode C. elegans: a platform for investigating biology.</title>
        <authorList>
            <consortium name="The C. elegans sequencing consortium"/>
            <person name="Sulson J.E."/>
            <person name="Waterston R."/>
        </authorList>
    </citation>
    <scope>NUCLEOTIDE SEQUENCE [LARGE SCALE GENOMIC DNA]</scope>
    <source>
        <strain evidence="2 3">Bristol N2</strain>
    </source>
</reference>
<dbReference type="PANTHER" id="PTHR31379:SF1">
    <property type="entry name" value="F-BOX C PROTEIN-RELATED"/>
    <property type="match status" value="1"/>
</dbReference>
<feature type="compositionally biased region" description="Acidic residues" evidence="1">
    <location>
        <begin position="204"/>
        <end position="214"/>
    </location>
</feature>
<accession>Q9N4X2</accession>
<dbReference type="InterPro" id="IPR021942">
    <property type="entry name" value="DUF3557"/>
</dbReference>
<keyword evidence="3" id="KW-1185">Reference proteome</keyword>
<dbReference type="InParanoid" id="Q9N4X2"/>
<keyword evidence="5" id="KW-1267">Proteomics identification</keyword>
<dbReference type="AGR" id="WB:WBGene00021576"/>
<dbReference type="STRING" id="6239.Y46B2A.1.1"/>
<gene>
    <name evidence="2 4" type="primary">fbxc-51</name>
    <name evidence="2" type="ORF">CELE_Y46B2A.1</name>
    <name evidence="4" type="ORF">Y46B2A.1</name>
</gene>
<dbReference type="Bgee" id="WBGene00021576">
    <property type="expression patterns" value="Expressed in embryo and 3 other cell types or tissues"/>
</dbReference>
<dbReference type="AlphaFoldDB" id="Q9N4X2"/>
<dbReference type="WormBase" id="Y46B2A.1">
    <property type="protein sequence ID" value="CE21951"/>
    <property type="gene ID" value="WBGene00021576"/>
    <property type="gene designation" value="fbxc-51"/>
</dbReference>
<dbReference type="PaxDb" id="6239-Y46B2A.1"/>
<evidence type="ECO:0000313" key="4">
    <source>
        <dbReference type="WormBase" id="Y46B2A.1"/>
    </source>
</evidence>
<dbReference type="PhylomeDB" id="Q9N4X2"/>
<protein>
    <submittedName>
        <fullName evidence="2">F-box C protein</fullName>
    </submittedName>
</protein>
<evidence type="ECO:0007829" key="5">
    <source>
        <dbReference type="PeptideAtlas" id="Q9N4X2"/>
    </source>
</evidence>
<dbReference type="GeneID" id="173467"/>
<dbReference type="UCSC" id="Y46B2A.1">
    <property type="organism name" value="c. elegans"/>
</dbReference>
<evidence type="ECO:0000313" key="3">
    <source>
        <dbReference type="Proteomes" id="UP000001940"/>
    </source>
</evidence>
<evidence type="ECO:0000256" key="1">
    <source>
        <dbReference type="SAM" id="MobiDB-lite"/>
    </source>
</evidence>
<dbReference type="eggNOG" id="ENOG502TJE4">
    <property type="taxonomic scope" value="Eukaryota"/>
</dbReference>
<dbReference type="HOGENOM" id="CLU_042576_0_1_1"/>
<dbReference type="KEGG" id="cel:CELE_Y46B2A.1"/>
<dbReference type="Proteomes" id="UP000001940">
    <property type="component" value="Chromosome II"/>
</dbReference>
<evidence type="ECO:0000313" key="2">
    <source>
        <dbReference type="EMBL" id="CCD70093.1"/>
    </source>
</evidence>
<name>Q9N4X2_CAEEL</name>
<dbReference type="RefSeq" id="NP_493836.1">
    <property type="nucleotide sequence ID" value="NM_061435.8"/>
</dbReference>
<dbReference type="PANTHER" id="PTHR31379">
    <property type="entry name" value="F-BOX C PROTEIN-RELATED-RELATED"/>
    <property type="match status" value="1"/>
</dbReference>
<dbReference type="EMBL" id="BX284602">
    <property type="protein sequence ID" value="CCD70093.1"/>
    <property type="molecule type" value="Genomic_DNA"/>
</dbReference>
<dbReference type="CTD" id="173467"/>
<dbReference type="OrthoDB" id="5908456at2759"/>
<proteinExistence type="evidence at protein level"/>
<feature type="region of interest" description="Disordered" evidence="1">
    <location>
        <begin position="143"/>
        <end position="180"/>
    </location>
</feature>
<feature type="compositionally biased region" description="Acidic residues" evidence="1">
    <location>
        <begin position="154"/>
        <end position="180"/>
    </location>
</feature>
<feature type="region of interest" description="Disordered" evidence="1">
    <location>
        <begin position="196"/>
        <end position="218"/>
    </location>
</feature>
<sequence>MSLTPLPYECQKCVLQFFEANRRFKLVERCDSLKAADKAAPLHIYKLYMNPRVIRINRHRYTLGLLRHLPKDHVYYSPYINNVNLDGGAAYDMDQYGLKDPRCNEVLSPGDLKVESKEKINNMEDMTMEMLQFAMRDFIRPQGRMQVQQREDPESSSEDDEDEAEDLPAEGSDDEDDDPQEAQIRRILGDAYLPRARYSSSESEASESEDEPDIDPAVTDQLEAYTNPYSWREENEPAPYRFGIRFQRMNLDFRRDRETFHGIIEYLDYNKKMYDAMKYITEKLFGKRAHPIVIKTLELGDAGGVYRLPENFKVKVSNMRFGTEFGLLWDGLNSIFHESTLPFKSLHMPLEHDHPVIHATQRLVIGTEKMFGENFAWIPFLLKLPQKNVYMLHSPLFHHDYVQLIDNWIETPKSIGTCFTFGVKQYHATQSTLNLLGDHPMVVSKRMEGVDCTEFPHCFNIPLTYESELNVYGKKRTENLDPLEFMPHVSWCLVFEVMPIGSALPLED</sequence>
<dbReference type="PeptideAtlas" id="Q9N4X2"/>
<dbReference type="FunCoup" id="Q9N4X2">
    <property type="interactions" value="742"/>
</dbReference>
<dbReference type="Pfam" id="PF12078">
    <property type="entry name" value="DUF3557"/>
    <property type="match status" value="1"/>
</dbReference>